<protein>
    <recommendedName>
        <fullName evidence="1">Bro-N domain-containing protein</fullName>
    </recommendedName>
</protein>
<proteinExistence type="predicted"/>
<reference evidence="2 3" key="1">
    <citation type="journal article" date="2016" name="Environ. Microbiol.">
        <title>Genomic resolution of a cold subsurface aquifer community provides metabolic insights for novel microbes adapted to high CO concentrations.</title>
        <authorList>
            <person name="Probst A.J."/>
            <person name="Castelle C.J."/>
            <person name="Singh A."/>
            <person name="Brown C.T."/>
            <person name="Anantharaman K."/>
            <person name="Sharon I."/>
            <person name="Hug L.A."/>
            <person name="Burstein D."/>
            <person name="Emerson J.B."/>
            <person name="Thomas B.C."/>
            <person name="Banfield J.F."/>
        </authorList>
    </citation>
    <scope>NUCLEOTIDE SEQUENCE [LARGE SCALE GENOMIC DNA]</scope>
    <source>
        <strain evidence="2">CG1_02_44_10</strain>
    </source>
</reference>
<sequence>MNKLQPEEKVAIFEGRNIRRVWDGEKERWFFSVVDIVGVLTEQENFQKSRKYWNKLSERLKTEGSQVVTNCHRLKMVAEDGKLRETDVADTETVFRLIQSVPSSKAEPIKLWLAKVGHERILDISDPERSVNRGREYWQKMGRGEKWIQQRMMGQETRNKLTDYWATHDVKKNEEFAILTNLIHEEWTGLTVKKHKEYKSLKTQNLRDHMSEAELIFTALAELSTREIAETVEATGFGENKEPAIKGGRIAKNARIELEEKTGKSVVTSMNFLGQKKNVDLDSGSSPE</sequence>
<comment type="caution">
    <text evidence="2">The sequence shown here is derived from an EMBL/GenBank/DDBJ whole genome shotgun (WGS) entry which is preliminary data.</text>
</comment>
<dbReference type="SMART" id="SM01040">
    <property type="entry name" value="Bro-N"/>
    <property type="match status" value="1"/>
</dbReference>
<dbReference type="InterPro" id="IPR003497">
    <property type="entry name" value="BRO_N_domain"/>
</dbReference>
<evidence type="ECO:0000259" key="1">
    <source>
        <dbReference type="SMART" id="SM01040"/>
    </source>
</evidence>
<dbReference type="Pfam" id="PF02498">
    <property type="entry name" value="Bro-N"/>
    <property type="match status" value="1"/>
</dbReference>
<evidence type="ECO:0000313" key="3">
    <source>
        <dbReference type="Proteomes" id="UP000182345"/>
    </source>
</evidence>
<name>A0A1J4RZY9_9BACT</name>
<feature type="domain" description="Bro-N" evidence="1">
    <location>
        <begin position="17"/>
        <end position="119"/>
    </location>
</feature>
<organism evidence="2 3">
    <name type="scientific">Candidatus Collierbacteria bacterium CG1_02_44_10</name>
    <dbReference type="NCBI Taxonomy" id="1805087"/>
    <lineage>
        <taxon>Bacteria</taxon>
        <taxon>Candidatus Collieribacteriota</taxon>
    </lineage>
</organism>
<dbReference type="EMBL" id="MNUK01000005">
    <property type="protein sequence ID" value="OIN92739.1"/>
    <property type="molecule type" value="Genomic_DNA"/>
</dbReference>
<dbReference type="AlphaFoldDB" id="A0A1J4RZY9"/>
<gene>
    <name evidence="2" type="ORF">AUJ42_00205</name>
</gene>
<evidence type="ECO:0000313" key="2">
    <source>
        <dbReference type="EMBL" id="OIN92739.1"/>
    </source>
</evidence>
<dbReference type="Proteomes" id="UP000182345">
    <property type="component" value="Unassembled WGS sequence"/>
</dbReference>
<accession>A0A1J4RZY9</accession>